<dbReference type="OrthoDB" id="10061830at2759"/>
<dbReference type="GO" id="GO:0001938">
    <property type="term" value="P:positive regulation of endothelial cell proliferation"/>
    <property type="evidence" value="ECO:0007669"/>
    <property type="project" value="TreeGrafter"/>
</dbReference>
<feature type="chain" id="PRO_5034640278" description="Myeloid-derived growth factor" evidence="1">
    <location>
        <begin position="19"/>
        <end position="157"/>
    </location>
</feature>
<dbReference type="AlphaFoldDB" id="A0A8C5LPZ2"/>
<accession>A0A8C5LPZ2</accession>
<keyword evidence="1" id="KW-0732">Signal</keyword>
<protein>
    <recommendedName>
        <fullName evidence="4">Myeloid-derived growth factor</fullName>
    </recommendedName>
</protein>
<reference evidence="2" key="2">
    <citation type="submission" date="2025-09" db="UniProtKB">
        <authorList>
            <consortium name="Ensembl"/>
        </authorList>
    </citation>
    <scope>IDENTIFICATION</scope>
</reference>
<dbReference type="PANTHER" id="PTHR31230">
    <property type="entry name" value="MYELOID-DERIVED GROWTH FACTOR MYDGF"/>
    <property type="match status" value="1"/>
</dbReference>
<dbReference type="Ensembl" id="ENSLLET00000000354.1">
    <property type="protein sequence ID" value="ENSLLEP00000000334.1"/>
    <property type="gene ID" value="ENSLLEG00000000231.1"/>
</dbReference>
<evidence type="ECO:0008006" key="4">
    <source>
        <dbReference type="Google" id="ProtNLM"/>
    </source>
</evidence>
<feature type="signal peptide" evidence="1">
    <location>
        <begin position="1"/>
        <end position="18"/>
    </location>
</feature>
<reference evidence="2" key="1">
    <citation type="submission" date="2025-08" db="UniProtKB">
        <authorList>
            <consortium name="Ensembl"/>
        </authorList>
    </citation>
    <scope>IDENTIFICATION</scope>
</reference>
<dbReference type="PANTHER" id="PTHR31230:SF1">
    <property type="entry name" value="MYELOID-DERIVED GROWTH FACTOR"/>
    <property type="match status" value="1"/>
</dbReference>
<dbReference type="Proteomes" id="UP000694569">
    <property type="component" value="Unplaced"/>
</dbReference>
<dbReference type="Pfam" id="PF10572">
    <property type="entry name" value="UPF0556"/>
    <property type="match status" value="1"/>
</dbReference>
<organism evidence="2 3">
    <name type="scientific">Leptobrachium leishanense</name>
    <name type="common">Leishan spiny toad</name>
    <dbReference type="NCBI Taxonomy" id="445787"/>
    <lineage>
        <taxon>Eukaryota</taxon>
        <taxon>Metazoa</taxon>
        <taxon>Chordata</taxon>
        <taxon>Craniata</taxon>
        <taxon>Vertebrata</taxon>
        <taxon>Euteleostomi</taxon>
        <taxon>Amphibia</taxon>
        <taxon>Batrachia</taxon>
        <taxon>Anura</taxon>
        <taxon>Pelobatoidea</taxon>
        <taxon>Megophryidae</taxon>
        <taxon>Leptobrachium</taxon>
    </lineage>
</organism>
<evidence type="ECO:0000313" key="2">
    <source>
        <dbReference type="Ensembl" id="ENSLLEP00000000334.1"/>
    </source>
</evidence>
<dbReference type="GeneTree" id="ENSGT00390000000777"/>
<dbReference type="GO" id="GO:0045766">
    <property type="term" value="P:positive regulation of angiogenesis"/>
    <property type="evidence" value="ECO:0007669"/>
    <property type="project" value="TreeGrafter"/>
</dbReference>
<dbReference type="InterPro" id="IPR018887">
    <property type="entry name" value="MYDGF"/>
</dbReference>
<evidence type="ECO:0000313" key="3">
    <source>
        <dbReference type="Proteomes" id="UP000694569"/>
    </source>
</evidence>
<evidence type="ECO:0000256" key="1">
    <source>
        <dbReference type="SAM" id="SignalP"/>
    </source>
</evidence>
<proteinExistence type="predicted"/>
<keyword evidence="3" id="KW-1185">Reference proteome</keyword>
<name>A0A8C5LPZ2_9ANUR</name>
<dbReference type="GO" id="GO:0005615">
    <property type="term" value="C:extracellular space"/>
    <property type="evidence" value="ECO:0007669"/>
    <property type="project" value="TreeGrafter"/>
</dbReference>
<sequence>MAASWLFAAFFILAGVYAQDEAKTEEFVVEPGGLEHSYSIKLGDFSCTFTYVAQGGTNEKWKISVGLSEDGLIFSCSIGRPQGTSYLFFIQFRASVTGAKIEYCEAYSQASADGRKDVPLKKSEYDVSDTAVSHHPGSFASTLARVVIVAQSTHHEL</sequence>